<keyword evidence="3" id="KW-1185">Reference proteome</keyword>
<protein>
    <recommendedName>
        <fullName evidence="4">40S ribosomal protein S19-binding protein 1</fullName>
    </recommendedName>
</protein>
<dbReference type="InterPro" id="IPR023262">
    <property type="entry name" value="AROS"/>
</dbReference>
<organism evidence="2 3">
    <name type="scientific">Aphis gossypii</name>
    <name type="common">Cotton aphid</name>
    <dbReference type="NCBI Taxonomy" id="80765"/>
    <lineage>
        <taxon>Eukaryota</taxon>
        <taxon>Metazoa</taxon>
        <taxon>Ecdysozoa</taxon>
        <taxon>Arthropoda</taxon>
        <taxon>Hexapoda</taxon>
        <taxon>Insecta</taxon>
        <taxon>Pterygota</taxon>
        <taxon>Neoptera</taxon>
        <taxon>Paraneoptera</taxon>
        <taxon>Hemiptera</taxon>
        <taxon>Sternorrhyncha</taxon>
        <taxon>Aphidomorpha</taxon>
        <taxon>Aphidoidea</taxon>
        <taxon>Aphididae</taxon>
        <taxon>Aphidini</taxon>
        <taxon>Aphis</taxon>
        <taxon>Aphis</taxon>
    </lineage>
</organism>
<evidence type="ECO:0000313" key="3">
    <source>
        <dbReference type="Proteomes" id="UP001154329"/>
    </source>
</evidence>
<proteinExistence type="predicted"/>
<dbReference type="EMBL" id="OU899035">
    <property type="protein sequence ID" value="CAH1725201.1"/>
    <property type="molecule type" value="Genomic_DNA"/>
</dbReference>
<reference evidence="2" key="1">
    <citation type="submission" date="2022-02" db="EMBL/GenBank/DDBJ databases">
        <authorList>
            <person name="King R."/>
        </authorList>
    </citation>
    <scope>NUCLEOTIDE SEQUENCE</scope>
</reference>
<dbReference type="Proteomes" id="UP001154329">
    <property type="component" value="Chromosome 2"/>
</dbReference>
<gene>
    <name evidence="2" type="ORF">APHIGO_LOCUS6333</name>
</gene>
<evidence type="ECO:0000256" key="1">
    <source>
        <dbReference type="SAM" id="MobiDB-lite"/>
    </source>
</evidence>
<dbReference type="PRINTS" id="PR02029">
    <property type="entry name" value="ACTREGSIRT1"/>
</dbReference>
<name>A0A9P0NKI1_APHGO</name>
<dbReference type="AlphaFoldDB" id="A0A9P0NKI1"/>
<evidence type="ECO:0000313" key="2">
    <source>
        <dbReference type="EMBL" id="CAH1725201.1"/>
    </source>
</evidence>
<sequence>MSYSTLKKALHLFEEQSPSNQKPTQKKIANKSSSRINKSKSKSQRTKSVFKVPNFMKSDAGKSVLKIKEQIKNEKELNLVQLNLERLHKLDKTSCVNNIASNLIKQRFADFSSEVSNSKKEESTVFTDEDFEKFEREYFQN</sequence>
<feature type="region of interest" description="Disordered" evidence="1">
    <location>
        <begin position="13"/>
        <end position="48"/>
    </location>
</feature>
<reference evidence="2" key="2">
    <citation type="submission" date="2022-10" db="EMBL/GenBank/DDBJ databases">
        <authorList>
            <consortium name="ENA_rothamsted_submissions"/>
            <consortium name="culmorum"/>
            <person name="King R."/>
        </authorList>
    </citation>
    <scope>NUCLEOTIDE SEQUENCE</scope>
</reference>
<evidence type="ECO:0008006" key="4">
    <source>
        <dbReference type="Google" id="ProtNLM"/>
    </source>
</evidence>
<accession>A0A9P0NKI1</accession>